<organism evidence="3 4">
    <name type="scientific">Neisseria lisongii</name>
    <dbReference type="NCBI Taxonomy" id="2912188"/>
    <lineage>
        <taxon>Bacteria</taxon>
        <taxon>Pseudomonadati</taxon>
        <taxon>Pseudomonadota</taxon>
        <taxon>Betaproteobacteria</taxon>
        <taxon>Neisseriales</taxon>
        <taxon>Neisseriaceae</taxon>
        <taxon>Neisseria</taxon>
    </lineage>
</organism>
<proteinExistence type="predicted"/>
<name>A0ABY7RIG2_9NEIS</name>
<evidence type="ECO:0000259" key="2">
    <source>
        <dbReference type="Pfam" id="PF00892"/>
    </source>
</evidence>
<dbReference type="Pfam" id="PF00892">
    <property type="entry name" value="EamA"/>
    <property type="match status" value="1"/>
</dbReference>
<keyword evidence="1" id="KW-1133">Transmembrane helix</keyword>
<dbReference type="Gene3D" id="1.10.3730.20">
    <property type="match status" value="1"/>
</dbReference>
<feature type="transmembrane region" description="Helical" evidence="1">
    <location>
        <begin position="126"/>
        <end position="143"/>
    </location>
</feature>
<keyword evidence="1" id="KW-0812">Transmembrane</keyword>
<dbReference type="EMBL" id="CP116766">
    <property type="protein sequence ID" value="WCL71296.1"/>
    <property type="molecule type" value="Genomic_DNA"/>
</dbReference>
<dbReference type="Proteomes" id="UP001221268">
    <property type="component" value="Chromosome"/>
</dbReference>
<keyword evidence="4" id="KW-1185">Reference proteome</keyword>
<feature type="transmembrane region" description="Helical" evidence="1">
    <location>
        <begin position="73"/>
        <end position="90"/>
    </location>
</feature>
<dbReference type="RefSeq" id="WP_237090690.1">
    <property type="nucleotide sequence ID" value="NZ_CP116766.1"/>
</dbReference>
<evidence type="ECO:0000313" key="4">
    <source>
        <dbReference type="Proteomes" id="UP001221268"/>
    </source>
</evidence>
<sequence>MPKYILFLLIAAIGNTAYHLGQKSLHNQTANPMLILAVYYLAAMIICLTAMPFFGNSNGGWKQAALLLANTKVWLVALGIILIELGFLLAYQAGGSAQWSGVAVNGMAALLLIPLSIFLFHESFSWNKLTGIILTLLGLYVLVKK</sequence>
<protein>
    <submittedName>
        <fullName evidence="3">EamA family transporter</fullName>
    </submittedName>
</protein>
<feature type="transmembrane region" description="Helical" evidence="1">
    <location>
        <begin position="6"/>
        <end position="21"/>
    </location>
</feature>
<dbReference type="InterPro" id="IPR000620">
    <property type="entry name" value="EamA_dom"/>
</dbReference>
<evidence type="ECO:0000313" key="3">
    <source>
        <dbReference type="EMBL" id="WCL71296.1"/>
    </source>
</evidence>
<evidence type="ECO:0000256" key="1">
    <source>
        <dbReference type="SAM" id="Phobius"/>
    </source>
</evidence>
<accession>A0ABY7RIG2</accession>
<feature type="transmembrane region" description="Helical" evidence="1">
    <location>
        <begin position="102"/>
        <end position="120"/>
    </location>
</feature>
<reference evidence="3 4" key="1">
    <citation type="submission" date="2023-01" db="EMBL/GenBank/DDBJ databases">
        <authorList>
            <person name="Yang C."/>
        </authorList>
    </citation>
    <scope>NUCLEOTIDE SEQUENCE [LARGE SCALE GENOMIC DNA]</scope>
    <source>
        <strain evidence="3 4">ZJ106</strain>
    </source>
</reference>
<dbReference type="InterPro" id="IPR037185">
    <property type="entry name" value="EmrE-like"/>
</dbReference>
<feature type="transmembrane region" description="Helical" evidence="1">
    <location>
        <begin position="33"/>
        <end position="53"/>
    </location>
</feature>
<keyword evidence="1" id="KW-0472">Membrane</keyword>
<dbReference type="SUPFAM" id="SSF103481">
    <property type="entry name" value="Multidrug resistance efflux transporter EmrE"/>
    <property type="match status" value="1"/>
</dbReference>
<gene>
    <name evidence="3" type="ORF">PJU73_08155</name>
</gene>
<feature type="domain" description="EamA" evidence="2">
    <location>
        <begin position="4"/>
        <end position="143"/>
    </location>
</feature>